<dbReference type="EMBL" id="GBXM01002784">
    <property type="protein sequence ID" value="JAI05794.1"/>
    <property type="molecule type" value="Transcribed_RNA"/>
</dbReference>
<protein>
    <submittedName>
        <fullName evidence="2">Uncharacterized protein</fullName>
    </submittedName>
</protein>
<feature type="chain" id="PRO_5002435637" evidence="1">
    <location>
        <begin position="19"/>
        <end position="41"/>
    </location>
</feature>
<sequence length="41" mass="4679">MLILFLTTYIMTSYTAISEPTNSIEHCLLLFIQYSQHGLTA</sequence>
<accession>A0A0E9XVS9</accession>
<keyword evidence="1" id="KW-0732">Signal</keyword>
<proteinExistence type="predicted"/>
<feature type="signal peptide" evidence="1">
    <location>
        <begin position="1"/>
        <end position="18"/>
    </location>
</feature>
<organism evidence="2">
    <name type="scientific">Anguilla anguilla</name>
    <name type="common">European freshwater eel</name>
    <name type="synonym">Muraena anguilla</name>
    <dbReference type="NCBI Taxonomy" id="7936"/>
    <lineage>
        <taxon>Eukaryota</taxon>
        <taxon>Metazoa</taxon>
        <taxon>Chordata</taxon>
        <taxon>Craniata</taxon>
        <taxon>Vertebrata</taxon>
        <taxon>Euteleostomi</taxon>
        <taxon>Actinopterygii</taxon>
        <taxon>Neopterygii</taxon>
        <taxon>Teleostei</taxon>
        <taxon>Anguilliformes</taxon>
        <taxon>Anguillidae</taxon>
        <taxon>Anguilla</taxon>
    </lineage>
</organism>
<evidence type="ECO:0000256" key="1">
    <source>
        <dbReference type="SAM" id="SignalP"/>
    </source>
</evidence>
<reference evidence="2" key="2">
    <citation type="journal article" date="2015" name="Fish Shellfish Immunol.">
        <title>Early steps in the European eel (Anguilla anguilla)-Vibrio vulnificus interaction in the gills: Role of the RtxA13 toxin.</title>
        <authorList>
            <person name="Callol A."/>
            <person name="Pajuelo D."/>
            <person name="Ebbesson L."/>
            <person name="Teles M."/>
            <person name="MacKenzie S."/>
            <person name="Amaro C."/>
        </authorList>
    </citation>
    <scope>NUCLEOTIDE SEQUENCE</scope>
</reference>
<reference evidence="2" key="1">
    <citation type="submission" date="2014-11" db="EMBL/GenBank/DDBJ databases">
        <authorList>
            <person name="Amaro Gonzalez C."/>
        </authorList>
    </citation>
    <scope>NUCLEOTIDE SEQUENCE</scope>
</reference>
<name>A0A0E9XVS9_ANGAN</name>
<evidence type="ECO:0000313" key="2">
    <source>
        <dbReference type="EMBL" id="JAI05794.1"/>
    </source>
</evidence>
<dbReference type="AlphaFoldDB" id="A0A0E9XVS9"/>